<feature type="transmembrane region" description="Helical" evidence="6">
    <location>
        <begin position="372"/>
        <end position="392"/>
    </location>
</feature>
<feature type="domain" description="Cationic amino acid transporter C-terminal" evidence="7">
    <location>
        <begin position="492"/>
        <end position="535"/>
    </location>
</feature>
<dbReference type="AlphaFoldDB" id="A0A1I0S5L1"/>
<dbReference type="EMBL" id="FOJG01000002">
    <property type="protein sequence ID" value="SEW50227.1"/>
    <property type="molecule type" value="Genomic_DNA"/>
</dbReference>
<dbReference type="OrthoDB" id="9762947at2"/>
<dbReference type="PANTHER" id="PTHR43243">
    <property type="entry name" value="INNER MEMBRANE TRANSPORTER YGJI-RELATED"/>
    <property type="match status" value="1"/>
</dbReference>
<evidence type="ECO:0000256" key="5">
    <source>
        <dbReference type="ARBA" id="ARBA00023136"/>
    </source>
</evidence>
<dbReference type="STRING" id="29529.SAMN04488122_3724"/>
<organism evidence="8 9">
    <name type="scientific">Chitinophaga arvensicola</name>
    <dbReference type="NCBI Taxonomy" id="29529"/>
    <lineage>
        <taxon>Bacteria</taxon>
        <taxon>Pseudomonadati</taxon>
        <taxon>Bacteroidota</taxon>
        <taxon>Chitinophagia</taxon>
        <taxon>Chitinophagales</taxon>
        <taxon>Chitinophagaceae</taxon>
        <taxon>Chitinophaga</taxon>
    </lineage>
</organism>
<accession>A0A1I0S5L1</accession>
<dbReference type="InterPro" id="IPR002293">
    <property type="entry name" value="AA/rel_permease1"/>
</dbReference>
<dbReference type="Pfam" id="PF13906">
    <property type="entry name" value="AA_permease_C"/>
    <property type="match status" value="1"/>
</dbReference>
<protein>
    <submittedName>
        <fullName evidence="8">Amino acid transporter</fullName>
    </submittedName>
</protein>
<feature type="transmembrane region" description="Helical" evidence="6">
    <location>
        <begin position="428"/>
        <end position="449"/>
    </location>
</feature>
<reference evidence="9" key="1">
    <citation type="submission" date="2016-10" db="EMBL/GenBank/DDBJ databases">
        <authorList>
            <person name="Varghese N."/>
            <person name="Submissions S."/>
        </authorList>
    </citation>
    <scope>NUCLEOTIDE SEQUENCE [LARGE SCALE GENOMIC DNA]</scope>
    <source>
        <strain evidence="9">DSM 3695</strain>
    </source>
</reference>
<feature type="transmembrane region" description="Helical" evidence="6">
    <location>
        <begin position="71"/>
        <end position="90"/>
    </location>
</feature>
<feature type="transmembrane region" description="Helical" evidence="6">
    <location>
        <begin position="512"/>
        <end position="530"/>
    </location>
</feature>
<evidence type="ECO:0000256" key="6">
    <source>
        <dbReference type="SAM" id="Phobius"/>
    </source>
</evidence>
<keyword evidence="3 6" id="KW-0812">Transmembrane</keyword>
<feature type="transmembrane region" description="Helical" evidence="6">
    <location>
        <begin position="111"/>
        <end position="135"/>
    </location>
</feature>
<feature type="transmembrane region" description="Helical" evidence="6">
    <location>
        <begin position="319"/>
        <end position="342"/>
    </location>
</feature>
<evidence type="ECO:0000313" key="8">
    <source>
        <dbReference type="EMBL" id="SEW50227.1"/>
    </source>
</evidence>
<keyword evidence="9" id="KW-1185">Reference proteome</keyword>
<evidence type="ECO:0000256" key="2">
    <source>
        <dbReference type="ARBA" id="ARBA00022448"/>
    </source>
</evidence>
<evidence type="ECO:0000256" key="4">
    <source>
        <dbReference type="ARBA" id="ARBA00022989"/>
    </source>
</evidence>
<keyword evidence="4 6" id="KW-1133">Transmembrane helix</keyword>
<dbReference type="PANTHER" id="PTHR43243:SF4">
    <property type="entry name" value="CATIONIC AMINO ACID TRANSPORTER 4"/>
    <property type="match status" value="1"/>
</dbReference>
<sequence>MSSNSLFRKKSLATILKDAKDGLSDGHETGGMHKVLKVKDLTAMGIAAVIGAGIFSTIGEASFHGGPGVSLLFVITAVTCGFSALCYAEFASRVPVSGSAYTYSYVTFGELAAWVIGWALILEYAIGNIAVAISWSGYFNNLLRGIIPEWLVSNYDSASPELMAAAPHIGGIPIILNLPAFMIVVLVTYLAYVGIQESKKSANFMVALKILVILFVIVVGFFYVNKANWHPFMPNGFSGVLKGVSAVFFAYIGFDAVSTTAEECANPQRDLPKGMIYSLIICTVLYILISLVLTGMVPFTNLKVNDPLAYVFNQVNLPWISYLISVSAVVATTSVLLVFQIGQPRIWMSMSRDGLLPKRFSKLHPRFKTPSFATIVTGLIVGIPALFLNLTIVTDLTSIGTLFAFILVCGGVLILPREEKTTVKRFQMPYINGQLIVPGLVILLAILFHNEILAKFSMEGGWDVWKHNIPFYLFTVATVSITFLSATRKLSLIPVLGMLSCFYLMTEIALKNWIVFGIWLGIGLAIYFLYSYQNSKLAAKA</sequence>
<comment type="subcellular location">
    <subcellularLocation>
        <location evidence="1">Membrane</location>
        <topology evidence="1">Multi-pass membrane protein</topology>
    </subcellularLocation>
</comment>
<dbReference type="Gene3D" id="1.20.1740.10">
    <property type="entry name" value="Amino acid/polyamine transporter I"/>
    <property type="match status" value="1"/>
</dbReference>
<dbReference type="Pfam" id="PF13520">
    <property type="entry name" value="AA_permease_2"/>
    <property type="match status" value="1"/>
</dbReference>
<feature type="transmembrane region" description="Helical" evidence="6">
    <location>
        <begin position="398"/>
        <end position="416"/>
    </location>
</feature>
<dbReference type="GO" id="GO:0016020">
    <property type="term" value="C:membrane"/>
    <property type="evidence" value="ECO:0007669"/>
    <property type="project" value="UniProtKB-SubCell"/>
</dbReference>
<evidence type="ECO:0000256" key="3">
    <source>
        <dbReference type="ARBA" id="ARBA00022692"/>
    </source>
</evidence>
<evidence type="ECO:0000256" key="1">
    <source>
        <dbReference type="ARBA" id="ARBA00004141"/>
    </source>
</evidence>
<dbReference type="GO" id="GO:0015171">
    <property type="term" value="F:amino acid transmembrane transporter activity"/>
    <property type="evidence" value="ECO:0007669"/>
    <property type="project" value="TreeGrafter"/>
</dbReference>
<keyword evidence="5 6" id="KW-0472">Membrane</keyword>
<proteinExistence type="predicted"/>
<feature type="transmembrane region" description="Helical" evidence="6">
    <location>
        <begin position="490"/>
        <end position="506"/>
    </location>
</feature>
<feature type="transmembrane region" description="Helical" evidence="6">
    <location>
        <begin position="236"/>
        <end position="254"/>
    </location>
</feature>
<name>A0A1I0S5L1_9BACT</name>
<feature type="transmembrane region" description="Helical" evidence="6">
    <location>
        <begin position="41"/>
        <end position="59"/>
    </location>
</feature>
<dbReference type="RefSeq" id="WP_089897127.1">
    <property type="nucleotide sequence ID" value="NZ_FOJG01000002.1"/>
</dbReference>
<evidence type="ECO:0000259" key="7">
    <source>
        <dbReference type="Pfam" id="PF13906"/>
    </source>
</evidence>
<feature type="transmembrane region" description="Helical" evidence="6">
    <location>
        <begin position="469"/>
        <end position="485"/>
    </location>
</feature>
<keyword evidence="2" id="KW-0813">Transport</keyword>
<evidence type="ECO:0000313" key="9">
    <source>
        <dbReference type="Proteomes" id="UP000199310"/>
    </source>
</evidence>
<feature type="transmembrane region" description="Helical" evidence="6">
    <location>
        <begin position="275"/>
        <end position="299"/>
    </location>
</feature>
<feature type="transmembrane region" description="Helical" evidence="6">
    <location>
        <begin position="204"/>
        <end position="224"/>
    </location>
</feature>
<dbReference type="Proteomes" id="UP000199310">
    <property type="component" value="Unassembled WGS sequence"/>
</dbReference>
<dbReference type="InterPro" id="IPR029485">
    <property type="entry name" value="CAT_C"/>
</dbReference>
<dbReference type="PIRSF" id="PIRSF006060">
    <property type="entry name" value="AA_transporter"/>
    <property type="match status" value="1"/>
</dbReference>
<feature type="transmembrane region" description="Helical" evidence="6">
    <location>
        <begin position="169"/>
        <end position="192"/>
    </location>
</feature>
<gene>
    <name evidence="8" type="ORF">SAMN04488122_3724</name>
</gene>